<keyword evidence="12 15" id="KW-0472">Membrane</keyword>
<feature type="transmembrane region" description="Helical" evidence="15">
    <location>
        <begin position="679"/>
        <end position="700"/>
    </location>
</feature>
<keyword evidence="14" id="KW-0175">Coiled coil</keyword>
<dbReference type="Proteomes" id="UP000095280">
    <property type="component" value="Unplaced"/>
</dbReference>
<dbReference type="Gene3D" id="2.60.210.10">
    <property type="entry name" value="Apoptosis, Tumor Necrosis Factor Receptor Associated Protein 2, Chain A"/>
    <property type="match status" value="1"/>
</dbReference>
<dbReference type="Gene3D" id="3.30.40.10">
    <property type="entry name" value="Zinc/RING finger domain, C3HC4 (zinc finger)"/>
    <property type="match status" value="1"/>
</dbReference>
<dbReference type="InterPro" id="IPR049342">
    <property type="entry name" value="TRAF1-6_MATH_dom"/>
</dbReference>
<keyword evidence="4" id="KW-0963">Cytoplasm</keyword>
<keyword evidence="11 15" id="KW-1133">Transmembrane helix</keyword>
<evidence type="ECO:0000256" key="12">
    <source>
        <dbReference type="ARBA" id="ARBA00023136"/>
    </source>
</evidence>
<evidence type="ECO:0000256" key="10">
    <source>
        <dbReference type="ARBA" id="ARBA00022847"/>
    </source>
</evidence>
<dbReference type="InterPro" id="IPR013083">
    <property type="entry name" value="Znf_RING/FYVE/PHD"/>
</dbReference>
<dbReference type="InterPro" id="IPR044777">
    <property type="entry name" value="SLC17A9-like"/>
</dbReference>
<feature type="transmembrane region" description="Helical" evidence="15">
    <location>
        <begin position="614"/>
        <end position="637"/>
    </location>
</feature>
<feature type="domain" description="TRAF-type" evidence="17">
    <location>
        <begin position="3"/>
        <end position="41"/>
    </location>
</feature>
<feature type="transmembrane region" description="Helical" evidence="15">
    <location>
        <begin position="381"/>
        <end position="404"/>
    </location>
</feature>
<evidence type="ECO:0000256" key="13">
    <source>
        <dbReference type="PROSITE-ProRule" id="PRU00207"/>
    </source>
</evidence>
<keyword evidence="3" id="KW-0813">Transport</keyword>
<dbReference type="InterPro" id="IPR020846">
    <property type="entry name" value="MFS_dom"/>
</dbReference>
<feature type="coiled-coil region" evidence="14">
    <location>
        <begin position="470"/>
        <end position="497"/>
    </location>
</feature>
<evidence type="ECO:0000256" key="3">
    <source>
        <dbReference type="ARBA" id="ARBA00022448"/>
    </source>
</evidence>
<feature type="domain" description="Major facilitator superfamily (MFS) profile" evidence="18">
    <location>
        <begin position="249"/>
        <end position="705"/>
    </location>
</feature>
<evidence type="ECO:0000256" key="6">
    <source>
        <dbReference type="ARBA" id="ARBA00022723"/>
    </source>
</evidence>
<dbReference type="Pfam" id="PF21355">
    <property type="entry name" value="TRAF-mep_MATH"/>
    <property type="match status" value="1"/>
</dbReference>
<comment type="subcellular location">
    <subcellularLocation>
        <location evidence="2">Cytoplasm</location>
    </subcellularLocation>
    <subcellularLocation>
        <location evidence="1">Membrane</location>
        <topology evidence="1">Multi-pass membrane protein</topology>
    </subcellularLocation>
</comment>
<feature type="transmembrane region" description="Helical" evidence="15">
    <location>
        <begin position="649"/>
        <end position="673"/>
    </location>
</feature>
<dbReference type="FunFam" id="1.20.1250.20:FF:000003">
    <property type="entry name" value="Solute carrier family 17 member 3"/>
    <property type="match status" value="1"/>
</dbReference>
<feature type="transmembrane region" description="Helical" evidence="15">
    <location>
        <begin position="592"/>
        <end position="608"/>
    </location>
</feature>
<evidence type="ECO:0000256" key="8">
    <source>
        <dbReference type="ARBA" id="ARBA00022771"/>
    </source>
</evidence>
<evidence type="ECO:0000259" key="16">
    <source>
        <dbReference type="PROSITE" id="PS50144"/>
    </source>
</evidence>
<dbReference type="WBParaSite" id="maker-unitig_10722-snap-gene-0.2-mRNA-1">
    <property type="protein sequence ID" value="maker-unitig_10722-snap-gene-0.2-mRNA-1"/>
    <property type="gene ID" value="maker-unitig_10722-snap-gene-0.2"/>
</dbReference>
<dbReference type="SUPFAM" id="SSF103473">
    <property type="entry name" value="MFS general substrate transporter"/>
    <property type="match status" value="1"/>
</dbReference>
<dbReference type="PROSITE" id="PS50144">
    <property type="entry name" value="MATH"/>
    <property type="match status" value="1"/>
</dbReference>
<feature type="transmembrane region" description="Helical" evidence="15">
    <location>
        <begin position="520"/>
        <end position="541"/>
    </location>
</feature>
<evidence type="ECO:0000256" key="2">
    <source>
        <dbReference type="ARBA" id="ARBA00004496"/>
    </source>
</evidence>
<dbReference type="InterPro" id="IPR008974">
    <property type="entry name" value="TRAF-like"/>
</dbReference>
<evidence type="ECO:0000256" key="5">
    <source>
        <dbReference type="ARBA" id="ARBA00022692"/>
    </source>
</evidence>
<reference evidence="20" key="1">
    <citation type="submission" date="2016-11" db="UniProtKB">
        <authorList>
            <consortium name="WormBaseParasite"/>
        </authorList>
    </citation>
    <scope>IDENTIFICATION</scope>
</reference>
<evidence type="ECO:0000259" key="18">
    <source>
        <dbReference type="PROSITE" id="PS50850"/>
    </source>
</evidence>
<keyword evidence="6 13" id="KW-0479">Metal-binding</keyword>
<dbReference type="AlphaFoldDB" id="A0A1I8F174"/>
<keyword evidence="7" id="KW-0677">Repeat</keyword>
<dbReference type="PANTHER" id="PTHR11662:SF279">
    <property type="entry name" value="VOLTAGE-GATED PURINE NUCLEOTIDE UNIPORTER SLC17A9"/>
    <property type="match status" value="1"/>
</dbReference>
<proteinExistence type="predicted"/>
<dbReference type="SUPFAM" id="SSF49599">
    <property type="entry name" value="TRAF domain-like"/>
    <property type="match status" value="2"/>
</dbReference>
<keyword evidence="5 15" id="KW-0812">Transmembrane</keyword>
<evidence type="ECO:0000313" key="20">
    <source>
        <dbReference type="WBParaSite" id="maker-unitig_10722-snap-gene-0.2-mRNA-1"/>
    </source>
</evidence>
<dbReference type="Pfam" id="PF07690">
    <property type="entry name" value="MFS_1"/>
    <property type="match status" value="1"/>
</dbReference>
<evidence type="ECO:0000256" key="4">
    <source>
        <dbReference type="ARBA" id="ARBA00022490"/>
    </source>
</evidence>
<dbReference type="FunFam" id="2.60.210.10:FF:000017">
    <property type="entry name" value="TNF receptor-associated factor"/>
    <property type="match status" value="1"/>
</dbReference>
<feature type="transmembrane region" description="Helical" evidence="15">
    <location>
        <begin position="315"/>
        <end position="337"/>
    </location>
</feature>
<dbReference type="PROSITE" id="PS50850">
    <property type="entry name" value="MFS"/>
    <property type="match status" value="1"/>
</dbReference>
<feature type="domain" description="MATH" evidence="16">
    <location>
        <begin position="105"/>
        <end position="256"/>
    </location>
</feature>
<keyword evidence="19" id="KW-1185">Reference proteome</keyword>
<feature type="transmembrane region" description="Helical" evidence="15">
    <location>
        <begin position="288"/>
        <end position="308"/>
    </location>
</feature>
<evidence type="ECO:0000256" key="1">
    <source>
        <dbReference type="ARBA" id="ARBA00004141"/>
    </source>
</evidence>
<dbReference type="PANTHER" id="PTHR11662">
    <property type="entry name" value="SOLUTE CARRIER FAMILY 17"/>
    <property type="match status" value="1"/>
</dbReference>
<feature type="transmembrane region" description="Helical" evidence="15">
    <location>
        <begin position="561"/>
        <end position="580"/>
    </location>
</feature>
<dbReference type="SMART" id="SM00061">
    <property type="entry name" value="MATH"/>
    <property type="match status" value="1"/>
</dbReference>
<dbReference type="InterPro" id="IPR002083">
    <property type="entry name" value="MATH/TRAF_dom"/>
</dbReference>
<evidence type="ECO:0000259" key="17">
    <source>
        <dbReference type="PROSITE" id="PS50145"/>
    </source>
</evidence>
<evidence type="ECO:0000313" key="19">
    <source>
        <dbReference type="Proteomes" id="UP000095280"/>
    </source>
</evidence>
<evidence type="ECO:0000256" key="11">
    <source>
        <dbReference type="ARBA" id="ARBA00022989"/>
    </source>
</evidence>
<feature type="transmembrane region" description="Helical" evidence="15">
    <location>
        <begin position="410"/>
        <end position="428"/>
    </location>
</feature>
<dbReference type="InterPro" id="IPR036259">
    <property type="entry name" value="MFS_trans_sf"/>
</dbReference>
<evidence type="ECO:0000256" key="14">
    <source>
        <dbReference type="SAM" id="Coils"/>
    </source>
</evidence>
<evidence type="ECO:0000256" key="9">
    <source>
        <dbReference type="ARBA" id="ARBA00022833"/>
    </source>
</evidence>
<evidence type="ECO:0000256" key="7">
    <source>
        <dbReference type="ARBA" id="ARBA00022737"/>
    </source>
</evidence>
<dbReference type="CDD" id="cd17380">
    <property type="entry name" value="MFS_SLC17A9_like"/>
    <property type="match status" value="1"/>
</dbReference>
<feature type="transmembrane region" description="Helical" evidence="15">
    <location>
        <begin position="343"/>
        <end position="361"/>
    </location>
</feature>
<name>A0A1I8F174_9PLAT</name>
<keyword evidence="9 13" id="KW-0862">Zinc</keyword>
<keyword evidence="10" id="KW-0769">Symport</keyword>
<protein>
    <submittedName>
        <fullName evidence="20">TRAF-type domain-containing protein</fullName>
    </submittedName>
</protein>
<dbReference type="CDD" id="cd00270">
    <property type="entry name" value="MATH_TRAF_C"/>
    <property type="match status" value="1"/>
</dbReference>
<dbReference type="Gene3D" id="1.20.1250.20">
    <property type="entry name" value="MFS general substrate transporter like domains"/>
    <property type="match status" value="2"/>
</dbReference>
<dbReference type="InterPro" id="IPR011701">
    <property type="entry name" value="MFS"/>
</dbReference>
<feature type="zinc finger region" description="TRAF-type" evidence="13">
    <location>
        <begin position="3"/>
        <end position="41"/>
    </location>
</feature>
<keyword evidence="8 13" id="KW-0863">Zinc-finger</keyword>
<accession>A0A1I8F174</accession>
<dbReference type="GO" id="GO:0008270">
    <property type="term" value="F:zinc ion binding"/>
    <property type="evidence" value="ECO:0007669"/>
    <property type="project" value="UniProtKB-KW"/>
</dbReference>
<dbReference type="GO" id="GO:0005737">
    <property type="term" value="C:cytoplasm"/>
    <property type="evidence" value="ECO:0007669"/>
    <property type="project" value="UniProtKB-SubCell"/>
</dbReference>
<sequence length="709" mass="78260">FLVPCPNKCKKKEVAREMMQEHLENECMRQDLCCPFSTYGCEFSGRKKQLKEHIAEKQLNHMEILCSAVKQGDKNQEKQQKQILEMEKKLVGVERRVGGLENLFGPQLVWRIDNYQEKLAEAKAGKKATIFSPPFLTNRHGYKLALSACLYGDGKFRGQYMSLFACICKGENDALLAWPFAYKLTFQLIDQCEDVSARKNIVYTVTPNPCKENRPFLGRPLGERNASFGAARFAELDAIGKLDYIKDDTMYVKVTVDLENLLPLRTIMPLCNVPISTELNWSKSTSGMVLGAFFWGYTCTQFLGGYLADRVGGEFVVTMAAFGWAAVTMVHPLLPWLSDDPSVLLSAFLLCRVLTGACQGFHYPGMSSLMAHRVQLKERAYTWSVGSCGAHVGTLLCGSVGSLIVGSYGWRAAFIVIGLCGLTWAFVVRSTLLRRRQRVIDYAVTADQPVGSSTSGGQQAAVASPIDQHQLLLEDTMQQKEREADKLARKLSTESKAVAAAAAGEREGVPWGAVVRSPAFWAMIVGHFAHANSFFILLSWIPTYFHDNFPDARAWVFNVVPWMVTIPASLGSGLLADWLLRKRLSVTTVRKLLEGTSLLLTALFLYLLCHTHSYAQSLACMALAICACGFHNSGILVNPHDLLPAHGGALFGVMNIFGAVPGFVGVYMVGHILETTKSWPAVFLNTAAICVVGAVVYLAFGSGKRIRLR</sequence>
<dbReference type="PROSITE" id="PS50145">
    <property type="entry name" value="ZF_TRAF"/>
    <property type="match status" value="1"/>
</dbReference>
<dbReference type="InterPro" id="IPR001293">
    <property type="entry name" value="Znf_TRAF"/>
</dbReference>
<organism evidence="19 20">
    <name type="scientific">Macrostomum lignano</name>
    <dbReference type="NCBI Taxonomy" id="282301"/>
    <lineage>
        <taxon>Eukaryota</taxon>
        <taxon>Metazoa</taxon>
        <taxon>Spiralia</taxon>
        <taxon>Lophotrochozoa</taxon>
        <taxon>Platyhelminthes</taxon>
        <taxon>Rhabditophora</taxon>
        <taxon>Macrostomorpha</taxon>
        <taxon>Macrostomida</taxon>
        <taxon>Macrostomidae</taxon>
        <taxon>Macrostomum</taxon>
    </lineage>
</organism>
<dbReference type="Pfam" id="PF02176">
    <property type="entry name" value="zf-TRAF"/>
    <property type="match status" value="1"/>
</dbReference>
<dbReference type="GO" id="GO:0016020">
    <property type="term" value="C:membrane"/>
    <property type="evidence" value="ECO:0007669"/>
    <property type="project" value="UniProtKB-SubCell"/>
</dbReference>
<evidence type="ECO:0000256" key="15">
    <source>
        <dbReference type="SAM" id="Phobius"/>
    </source>
</evidence>
<dbReference type="GO" id="GO:0015293">
    <property type="term" value="F:symporter activity"/>
    <property type="evidence" value="ECO:0007669"/>
    <property type="project" value="UniProtKB-KW"/>
</dbReference>
<dbReference type="InterPro" id="IPR050382">
    <property type="entry name" value="MFS_Na/Anion_cotransporter"/>
</dbReference>
<dbReference type="GO" id="GO:0015867">
    <property type="term" value="P:ATP transport"/>
    <property type="evidence" value="ECO:0007669"/>
    <property type="project" value="TreeGrafter"/>
</dbReference>